<dbReference type="InterPro" id="IPR005358">
    <property type="entry name" value="Puta_zinc/iron-chelating_dom"/>
</dbReference>
<reference evidence="2" key="1">
    <citation type="submission" date="2018-03" db="EMBL/GenBank/DDBJ databases">
        <authorList>
            <person name="Zecchin S."/>
        </authorList>
    </citation>
    <scope>NUCLEOTIDE SEQUENCE [LARGE SCALE GENOMIC DNA]</scope>
</reference>
<protein>
    <recommendedName>
        <fullName evidence="3">YkgJ family cysteine cluster protein</fullName>
    </recommendedName>
</protein>
<evidence type="ECO:0000313" key="2">
    <source>
        <dbReference type="Proteomes" id="UP000245125"/>
    </source>
</evidence>
<proteinExistence type="predicted"/>
<dbReference type="PANTHER" id="PTHR35866:SF1">
    <property type="entry name" value="YKGJ FAMILY CYSTEINE CLUSTER PROTEIN"/>
    <property type="match status" value="1"/>
</dbReference>
<dbReference type="AlphaFoldDB" id="A0A2U3QIX4"/>
<dbReference type="PANTHER" id="PTHR35866">
    <property type="entry name" value="PUTATIVE-RELATED"/>
    <property type="match status" value="1"/>
</dbReference>
<dbReference type="EMBL" id="OUUY01000097">
    <property type="protein sequence ID" value="SPQ01319.1"/>
    <property type="molecule type" value="Genomic_DNA"/>
</dbReference>
<dbReference type="OrthoDB" id="9810361at2"/>
<evidence type="ECO:0000313" key="1">
    <source>
        <dbReference type="EMBL" id="SPQ01319.1"/>
    </source>
</evidence>
<dbReference type="Proteomes" id="UP000245125">
    <property type="component" value="Unassembled WGS sequence"/>
</dbReference>
<dbReference type="Pfam" id="PF03692">
    <property type="entry name" value="CxxCxxCC"/>
    <property type="match status" value="1"/>
</dbReference>
<keyword evidence="2" id="KW-1185">Reference proteome</keyword>
<gene>
    <name evidence="1" type="ORF">NBG4_50051</name>
</gene>
<organism evidence="1 2">
    <name type="scientific">Candidatus Sulfobium mesophilum</name>
    <dbReference type="NCBI Taxonomy" id="2016548"/>
    <lineage>
        <taxon>Bacteria</taxon>
        <taxon>Pseudomonadati</taxon>
        <taxon>Nitrospirota</taxon>
        <taxon>Nitrospiria</taxon>
        <taxon>Nitrospirales</taxon>
        <taxon>Nitrospiraceae</taxon>
        <taxon>Candidatus Sulfobium</taxon>
    </lineage>
</organism>
<name>A0A2U3QIX4_9BACT</name>
<sequence length="245" mass="28682">MTNINISSEKLGSDDSFSFSCNSDLECFNMCCRDINLFLTPYDILRIKRRLKMTSGEFLQIYTFPLFPKEIGHPVILLKMVPDVTKNCPFVGEKGCLIYDDRPWSCRSFPLEPVADSRPPQFSIVKRDFCLGFGKGRTTHTIKKWRDTQNVSFYEEMNAEWKMVTHHENFGTRNLLEGQDRDIFFLGSYNIDAFRELVFKGDFLRYFDIEKPALKSIKSSDTELLRLAFKWLRCVLFNEGVLKRK</sequence>
<evidence type="ECO:0008006" key="3">
    <source>
        <dbReference type="Google" id="ProtNLM"/>
    </source>
</evidence>
<accession>A0A2U3QIX4</accession>